<evidence type="ECO:0000313" key="10">
    <source>
        <dbReference type="Proteomes" id="UP000295573"/>
    </source>
</evidence>
<name>A0A4R2INP7_9ACTN</name>
<feature type="transmembrane region" description="Helical" evidence="7">
    <location>
        <begin position="12"/>
        <end position="35"/>
    </location>
</feature>
<dbReference type="InterPro" id="IPR050809">
    <property type="entry name" value="UgpAE/MalFG_permease"/>
</dbReference>
<dbReference type="EMBL" id="SLWR01000008">
    <property type="protein sequence ID" value="TCO45598.1"/>
    <property type="molecule type" value="Genomic_DNA"/>
</dbReference>
<dbReference type="Gene3D" id="1.10.3720.10">
    <property type="entry name" value="MetI-like"/>
    <property type="match status" value="1"/>
</dbReference>
<sequence>MTTRSTRRRAVAGFLMPFLLLYAAFFILPIGYAVYQSLLKTERSGPLGLGGSHRVFAGLSNYTTALTDPGFVDSILRVLGFALVQVPLMIALATALALLLDSASAWGVPLFRGAYFLPYGVPGVIASILWGFLYVPGVSPIVDILGKTGIRADFLGSGTVLWSVANIVTWEFAGYNMLVVVAQLKAIDTDLYEAARIDGANAWQVVRHVKLPLIRPAIVLTTVFTIIGSLQLFAEPLVLRPISTAISTSYTPNLAAYTQAFVNNNYGLAAAQAVILAFVACVFSFGFLRLTGQKGDKR</sequence>
<proteinExistence type="inferred from homology"/>
<feature type="transmembrane region" description="Helical" evidence="7">
    <location>
        <begin position="154"/>
        <end position="175"/>
    </location>
</feature>
<comment type="similarity">
    <text evidence="7">Belongs to the binding-protein-dependent transport system permease family.</text>
</comment>
<evidence type="ECO:0000256" key="3">
    <source>
        <dbReference type="ARBA" id="ARBA00022475"/>
    </source>
</evidence>
<dbReference type="SUPFAM" id="SSF161098">
    <property type="entry name" value="MetI-like"/>
    <property type="match status" value="1"/>
</dbReference>
<evidence type="ECO:0000256" key="6">
    <source>
        <dbReference type="ARBA" id="ARBA00023136"/>
    </source>
</evidence>
<dbReference type="InterPro" id="IPR035906">
    <property type="entry name" value="MetI-like_sf"/>
</dbReference>
<keyword evidence="4 7" id="KW-0812">Transmembrane</keyword>
<dbReference type="AlphaFoldDB" id="A0A4R2INP7"/>
<gene>
    <name evidence="9" type="ORF">EV646_108221</name>
</gene>
<dbReference type="GO" id="GO:0005886">
    <property type="term" value="C:plasma membrane"/>
    <property type="evidence" value="ECO:0007669"/>
    <property type="project" value="UniProtKB-SubCell"/>
</dbReference>
<feature type="transmembrane region" description="Helical" evidence="7">
    <location>
        <begin position="113"/>
        <end position="134"/>
    </location>
</feature>
<evidence type="ECO:0000256" key="7">
    <source>
        <dbReference type="RuleBase" id="RU363032"/>
    </source>
</evidence>
<dbReference type="CDD" id="cd06261">
    <property type="entry name" value="TM_PBP2"/>
    <property type="match status" value="1"/>
</dbReference>
<evidence type="ECO:0000259" key="8">
    <source>
        <dbReference type="PROSITE" id="PS50928"/>
    </source>
</evidence>
<keyword evidence="6 7" id="KW-0472">Membrane</keyword>
<keyword evidence="5 7" id="KW-1133">Transmembrane helix</keyword>
<keyword evidence="10" id="KW-1185">Reference proteome</keyword>
<dbReference type="PANTHER" id="PTHR43227">
    <property type="entry name" value="BLL4140 PROTEIN"/>
    <property type="match status" value="1"/>
</dbReference>
<feature type="domain" description="ABC transmembrane type-1" evidence="8">
    <location>
        <begin position="75"/>
        <end position="287"/>
    </location>
</feature>
<evidence type="ECO:0000256" key="4">
    <source>
        <dbReference type="ARBA" id="ARBA00022692"/>
    </source>
</evidence>
<accession>A0A4R2INP7</accession>
<comment type="caution">
    <text evidence="9">The sequence shown here is derived from an EMBL/GenBank/DDBJ whole genome shotgun (WGS) entry which is preliminary data.</text>
</comment>
<feature type="transmembrane region" description="Helical" evidence="7">
    <location>
        <begin position="266"/>
        <end position="288"/>
    </location>
</feature>
<dbReference type="RefSeq" id="WP_132151984.1">
    <property type="nucleotide sequence ID" value="NZ_SLWR01000008.1"/>
</dbReference>
<evidence type="ECO:0000313" key="9">
    <source>
        <dbReference type="EMBL" id="TCO45598.1"/>
    </source>
</evidence>
<feature type="transmembrane region" description="Helical" evidence="7">
    <location>
        <begin position="78"/>
        <end position="101"/>
    </location>
</feature>
<feature type="transmembrane region" description="Helical" evidence="7">
    <location>
        <begin position="213"/>
        <end position="234"/>
    </location>
</feature>
<dbReference type="InterPro" id="IPR000515">
    <property type="entry name" value="MetI-like"/>
</dbReference>
<comment type="subcellular location">
    <subcellularLocation>
        <location evidence="1 7">Cell membrane</location>
        <topology evidence="1 7">Multi-pass membrane protein</topology>
    </subcellularLocation>
</comment>
<dbReference type="GO" id="GO:0055085">
    <property type="term" value="P:transmembrane transport"/>
    <property type="evidence" value="ECO:0007669"/>
    <property type="project" value="InterPro"/>
</dbReference>
<protein>
    <submittedName>
        <fullName evidence="9">Multiple sugar transport system permease protein</fullName>
    </submittedName>
</protein>
<keyword evidence="2 7" id="KW-0813">Transport</keyword>
<keyword evidence="9" id="KW-0762">Sugar transport</keyword>
<evidence type="ECO:0000256" key="1">
    <source>
        <dbReference type="ARBA" id="ARBA00004651"/>
    </source>
</evidence>
<keyword evidence="3" id="KW-1003">Cell membrane</keyword>
<evidence type="ECO:0000256" key="5">
    <source>
        <dbReference type="ARBA" id="ARBA00022989"/>
    </source>
</evidence>
<dbReference type="PANTHER" id="PTHR43227:SF8">
    <property type="entry name" value="DIACETYLCHITOBIOSE UPTAKE SYSTEM PERMEASE PROTEIN DASB"/>
    <property type="match status" value="1"/>
</dbReference>
<reference evidence="9 10" key="1">
    <citation type="journal article" date="2015" name="Stand. Genomic Sci.">
        <title>Genomic Encyclopedia of Bacterial and Archaeal Type Strains, Phase III: the genomes of soil and plant-associated and newly described type strains.</title>
        <authorList>
            <person name="Whitman W.B."/>
            <person name="Woyke T."/>
            <person name="Klenk H.P."/>
            <person name="Zhou Y."/>
            <person name="Lilburn T.G."/>
            <person name="Beck B.J."/>
            <person name="De Vos P."/>
            <person name="Vandamme P."/>
            <person name="Eisen J.A."/>
            <person name="Garrity G."/>
            <person name="Hugenholtz P."/>
            <person name="Kyrpides N.C."/>
        </authorList>
    </citation>
    <scope>NUCLEOTIDE SEQUENCE [LARGE SCALE GENOMIC DNA]</scope>
    <source>
        <strain evidence="9 10">VKM Ac-2541</strain>
    </source>
</reference>
<dbReference type="OrthoDB" id="9804439at2"/>
<evidence type="ECO:0000256" key="2">
    <source>
        <dbReference type="ARBA" id="ARBA00022448"/>
    </source>
</evidence>
<dbReference type="PROSITE" id="PS50928">
    <property type="entry name" value="ABC_TM1"/>
    <property type="match status" value="1"/>
</dbReference>
<dbReference type="Pfam" id="PF00528">
    <property type="entry name" value="BPD_transp_1"/>
    <property type="match status" value="1"/>
</dbReference>
<organism evidence="9 10">
    <name type="scientific">Kribbella antiqua</name>
    <dbReference type="NCBI Taxonomy" id="2512217"/>
    <lineage>
        <taxon>Bacteria</taxon>
        <taxon>Bacillati</taxon>
        <taxon>Actinomycetota</taxon>
        <taxon>Actinomycetes</taxon>
        <taxon>Propionibacteriales</taxon>
        <taxon>Kribbellaceae</taxon>
        <taxon>Kribbella</taxon>
    </lineage>
</organism>
<dbReference type="Proteomes" id="UP000295573">
    <property type="component" value="Unassembled WGS sequence"/>
</dbReference>